<sequence>MNGKSLADSKVSPKKDAFQVKSGIWAESLSRGLIDLNISAPKKVSLADVGIVGGLSDGFDEKEKGTPPPSFYMGRAMGSGSGLGMSGVPSSQPGTGDDIFSNWGGHQFGGFQK</sequence>
<name>I3TA87_LOTJA</name>
<dbReference type="AlphaFoldDB" id="I3TA87"/>
<organism evidence="2">
    <name type="scientific">Lotus japonicus</name>
    <name type="common">Lotus corniculatus var. japonicus</name>
    <dbReference type="NCBI Taxonomy" id="34305"/>
    <lineage>
        <taxon>Eukaryota</taxon>
        <taxon>Viridiplantae</taxon>
        <taxon>Streptophyta</taxon>
        <taxon>Embryophyta</taxon>
        <taxon>Tracheophyta</taxon>
        <taxon>Spermatophyta</taxon>
        <taxon>Magnoliopsida</taxon>
        <taxon>eudicotyledons</taxon>
        <taxon>Gunneridae</taxon>
        <taxon>Pentapetalae</taxon>
        <taxon>rosids</taxon>
        <taxon>fabids</taxon>
        <taxon>Fabales</taxon>
        <taxon>Fabaceae</taxon>
        <taxon>Papilionoideae</taxon>
        <taxon>50 kb inversion clade</taxon>
        <taxon>NPAAA clade</taxon>
        <taxon>Hologalegina</taxon>
        <taxon>robinioid clade</taxon>
        <taxon>Loteae</taxon>
        <taxon>Lotus</taxon>
    </lineage>
</organism>
<feature type="region of interest" description="Disordered" evidence="1">
    <location>
        <begin position="82"/>
        <end position="113"/>
    </location>
</feature>
<accession>I3TA87</accession>
<reference evidence="2" key="1">
    <citation type="submission" date="2012-05" db="EMBL/GenBank/DDBJ databases">
        <authorList>
            <person name="Krishnakumar V."/>
            <person name="Cheung F."/>
            <person name="Xiao Y."/>
            <person name="Chan A."/>
            <person name="Moskal W.A."/>
            <person name="Town C.D."/>
        </authorList>
    </citation>
    <scope>NUCLEOTIDE SEQUENCE</scope>
</reference>
<evidence type="ECO:0000256" key="1">
    <source>
        <dbReference type="SAM" id="MobiDB-lite"/>
    </source>
</evidence>
<evidence type="ECO:0000313" key="2">
    <source>
        <dbReference type="EMBL" id="AFK49429.1"/>
    </source>
</evidence>
<proteinExistence type="evidence at transcript level"/>
<dbReference type="EMBL" id="BT149635">
    <property type="protein sequence ID" value="AFK49429.1"/>
    <property type="molecule type" value="mRNA"/>
</dbReference>
<feature type="region of interest" description="Disordered" evidence="1">
    <location>
        <begin position="57"/>
        <end position="76"/>
    </location>
</feature>
<protein>
    <submittedName>
        <fullName evidence="2">Uncharacterized protein</fullName>
    </submittedName>
</protein>